<dbReference type="Gene3D" id="1.10.10.10">
    <property type="entry name" value="Winged helix-like DNA-binding domain superfamily/Winged helix DNA-binding domain"/>
    <property type="match status" value="1"/>
</dbReference>
<dbReference type="SUPFAM" id="SSF46785">
    <property type="entry name" value="Winged helix' DNA-binding domain"/>
    <property type="match status" value="1"/>
</dbReference>
<dbReference type="InterPro" id="IPR001766">
    <property type="entry name" value="Fork_head_dom"/>
</dbReference>
<evidence type="ECO:0000259" key="9">
    <source>
        <dbReference type="PROSITE" id="PS50039"/>
    </source>
</evidence>
<dbReference type="PROSITE" id="PS00657">
    <property type="entry name" value="FORK_HEAD_1"/>
    <property type="match status" value="1"/>
</dbReference>
<keyword evidence="11" id="KW-1185">Reference proteome</keyword>
<dbReference type="SMART" id="SM00339">
    <property type="entry name" value="FH"/>
    <property type="match status" value="1"/>
</dbReference>
<reference evidence="10" key="1">
    <citation type="journal article" date="2020" name="G3 (Bethesda)">
        <title>High-Quality Assemblies for Three Invasive Social Wasps from the &lt;i&gt;Vespula&lt;/i&gt; Genus.</title>
        <authorList>
            <person name="Harrop T.W.R."/>
            <person name="Guhlin J."/>
            <person name="McLaughlin G.M."/>
            <person name="Permina E."/>
            <person name="Stockwell P."/>
            <person name="Gilligan J."/>
            <person name="Le Lec M.F."/>
            <person name="Gruber M.A.M."/>
            <person name="Quinn O."/>
            <person name="Lovegrove M."/>
            <person name="Duncan E.J."/>
            <person name="Remnant E.J."/>
            <person name="Van Eeckhoven J."/>
            <person name="Graham B."/>
            <person name="Knapp R.A."/>
            <person name="Langford K.W."/>
            <person name="Kronenberg Z."/>
            <person name="Press M.O."/>
            <person name="Eacker S.M."/>
            <person name="Wilson-Rankin E.E."/>
            <person name="Purcell J."/>
            <person name="Lester P.J."/>
            <person name="Dearden P.K."/>
        </authorList>
    </citation>
    <scope>NUCLEOTIDE SEQUENCE</scope>
    <source>
        <strain evidence="10">Marl-1</strain>
    </source>
</reference>
<dbReference type="EMBL" id="JACSEA010000012">
    <property type="protein sequence ID" value="KAF7387970.1"/>
    <property type="molecule type" value="Genomic_DNA"/>
</dbReference>
<evidence type="ECO:0000256" key="6">
    <source>
        <dbReference type="ARBA" id="ARBA00060234"/>
    </source>
</evidence>
<feature type="domain" description="Fork-head" evidence="9">
    <location>
        <begin position="37"/>
        <end position="131"/>
    </location>
</feature>
<dbReference type="GO" id="GO:0005634">
    <property type="term" value="C:nucleus"/>
    <property type="evidence" value="ECO:0007669"/>
    <property type="project" value="UniProtKB-SubCell"/>
</dbReference>
<dbReference type="AlphaFoldDB" id="A0A834JH32"/>
<comment type="function">
    <text evidence="6">Involved in development during embryogenesis.</text>
</comment>
<keyword evidence="4" id="KW-0804">Transcription</keyword>
<dbReference type="PROSITE" id="PS50039">
    <property type="entry name" value="FORK_HEAD_3"/>
    <property type="match status" value="1"/>
</dbReference>
<name>A0A834JH32_VESVU</name>
<dbReference type="GO" id="GO:0000978">
    <property type="term" value="F:RNA polymerase II cis-regulatory region sequence-specific DNA binding"/>
    <property type="evidence" value="ECO:0007669"/>
    <property type="project" value="TreeGrafter"/>
</dbReference>
<keyword evidence="2" id="KW-0805">Transcription regulation</keyword>
<evidence type="ECO:0000256" key="7">
    <source>
        <dbReference type="PROSITE-ProRule" id="PRU00089"/>
    </source>
</evidence>
<dbReference type="Proteomes" id="UP000614350">
    <property type="component" value="Unassembled WGS sequence"/>
</dbReference>
<evidence type="ECO:0000256" key="1">
    <source>
        <dbReference type="ARBA" id="ARBA00004123"/>
    </source>
</evidence>
<evidence type="ECO:0000313" key="10">
    <source>
        <dbReference type="EMBL" id="KAF7387970.1"/>
    </source>
</evidence>
<evidence type="ECO:0000256" key="2">
    <source>
        <dbReference type="ARBA" id="ARBA00023015"/>
    </source>
</evidence>
<feature type="compositionally biased region" description="Polar residues" evidence="8">
    <location>
        <begin position="381"/>
        <end position="395"/>
    </location>
</feature>
<dbReference type="InterPro" id="IPR018122">
    <property type="entry name" value="TF_fork_head_CS_1"/>
</dbReference>
<comment type="caution">
    <text evidence="10">The sequence shown here is derived from an EMBL/GenBank/DDBJ whole genome shotgun (WGS) entry which is preliminary data.</text>
</comment>
<evidence type="ECO:0000256" key="5">
    <source>
        <dbReference type="ARBA" id="ARBA00023242"/>
    </source>
</evidence>
<keyword evidence="3 7" id="KW-0238">DNA-binding</keyword>
<evidence type="ECO:0000256" key="3">
    <source>
        <dbReference type="ARBA" id="ARBA00023125"/>
    </source>
</evidence>
<dbReference type="InterPro" id="IPR036388">
    <property type="entry name" value="WH-like_DNA-bd_sf"/>
</dbReference>
<dbReference type="PRINTS" id="PR00053">
    <property type="entry name" value="FORKHEAD"/>
</dbReference>
<comment type="subcellular location">
    <subcellularLocation>
        <location evidence="1 7">Nucleus</location>
    </subcellularLocation>
</comment>
<dbReference type="PROSITE" id="PS00658">
    <property type="entry name" value="FORK_HEAD_2"/>
    <property type="match status" value="1"/>
</dbReference>
<evidence type="ECO:0000256" key="8">
    <source>
        <dbReference type="SAM" id="MobiDB-lite"/>
    </source>
</evidence>
<dbReference type="InterPro" id="IPR050211">
    <property type="entry name" value="FOX_domain-containing"/>
</dbReference>
<dbReference type="GO" id="GO:0030154">
    <property type="term" value="P:cell differentiation"/>
    <property type="evidence" value="ECO:0007669"/>
    <property type="project" value="TreeGrafter"/>
</dbReference>
<dbReference type="FunFam" id="1.10.10.10:FF:000082">
    <property type="entry name" value="forkhead box protein B2"/>
    <property type="match status" value="1"/>
</dbReference>
<accession>A0A834JH32</accession>
<dbReference type="PANTHER" id="PTHR11829">
    <property type="entry name" value="FORKHEAD BOX PROTEIN"/>
    <property type="match status" value="1"/>
</dbReference>
<feature type="region of interest" description="Disordered" evidence="8">
    <location>
        <begin position="365"/>
        <end position="395"/>
    </location>
</feature>
<dbReference type="InterPro" id="IPR036390">
    <property type="entry name" value="WH_DNA-bd_sf"/>
</dbReference>
<proteinExistence type="predicted"/>
<dbReference type="Pfam" id="PF00250">
    <property type="entry name" value="Forkhead"/>
    <property type="match status" value="1"/>
</dbReference>
<evidence type="ECO:0000256" key="4">
    <source>
        <dbReference type="ARBA" id="ARBA00023163"/>
    </source>
</evidence>
<feature type="compositionally biased region" description="Low complexity" evidence="8">
    <location>
        <begin position="365"/>
        <end position="380"/>
    </location>
</feature>
<sequence length="505" mass="55775">MLHVLGLILGEKLTSILQAVGFPRMPRPSRDTYGDQKPPFSYISLTAMAIWSSRDKMLPLAEIYKFIADRFPYYRKDTRRWQNSLRHNLSFNDCFIKVPRGPHRPGKGAYWALHPGALSMFENGSLLRRRKRFKLHKPDKELLKSELQALASAMPPPCSDQSPVNNVNTSPTSSATGTGINVASLHRLRDDLLRWEMEERRMMITSASSGTNAAFPNGSSPSPSGFETNNEAVAGYYLLSPEVRQRLTSTEGSNEILRTYEAALLQSGTWNFSTFPVSPYVSQLSYLQQTTGQLQPSNTESPDTRRLCTRSSLPGLDVRESNERFLSENNNLYELGYRDNVNEDESLSSSSRISAIYGSIITAPPSPTSSMSPGSPISKSYRPNNNRSSPVLSITTDPITNLTTDRVTSQTSSPNNRDPIVNLTSTINNTSLSSSLGIGKKTKKPFTIENIIAPDENELAEPKTVSLDSTTKKSPLLAPRPLYAAGYPLPVASSAIQRHSYGTAT</sequence>
<gene>
    <name evidence="10" type="ORF">HZH66_010737</name>
</gene>
<protein>
    <recommendedName>
        <fullName evidence="9">Fork-head domain-containing protein</fullName>
    </recommendedName>
</protein>
<dbReference type="InterPro" id="IPR030456">
    <property type="entry name" value="TF_fork_head_CS_2"/>
</dbReference>
<organism evidence="10 11">
    <name type="scientific">Vespula vulgaris</name>
    <name type="common">Yellow jacket</name>
    <name type="synonym">Wasp</name>
    <dbReference type="NCBI Taxonomy" id="7454"/>
    <lineage>
        <taxon>Eukaryota</taxon>
        <taxon>Metazoa</taxon>
        <taxon>Ecdysozoa</taxon>
        <taxon>Arthropoda</taxon>
        <taxon>Hexapoda</taxon>
        <taxon>Insecta</taxon>
        <taxon>Pterygota</taxon>
        <taxon>Neoptera</taxon>
        <taxon>Endopterygota</taxon>
        <taxon>Hymenoptera</taxon>
        <taxon>Apocrita</taxon>
        <taxon>Aculeata</taxon>
        <taxon>Vespoidea</taxon>
        <taxon>Vespidae</taxon>
        <taxon>Vespinae</taxon>
        <taxon>Vespula</taxon>
    </lineage>
</organism>
<feature type="DNA-binding region" description="Fork-head" evidence="7">
    <location>
        <begin position="37"/>
        <end position="131"/>
    </location>
</feature>
<dbReference type="PANTHER" id="PTHR11829:SF377">
    <property type="entry name" value="FORK HEAD DOMAIN-CONTAINING PROTEIN FD4-RELATED"/>
    <property type="match status" value="1"/>
</dbReference>
<evidence type="ECO:0000313" key="11">
    <source>
        <dbReference type="Proteomes" id="UP000614350"/>
    </source>
</evidence>
<keyword evidence="5 7" id="KW-0539">Nucleus</keyword>
<dbReference type="GO" id="GO:0000981">
    <property type="term" value="F:DNA-binding transcription factor activity, RNA polymerase II-specific"/>
    <property type="evidence" value="ECO:0007669"/>
    <property type="project" value="TreeGrafter"/>
</dbReference>
<dbReference type="GO" id="GO:0009653">
    <property type="term" value="P:anatomical structure morphogenesis"/>
    <property type="evidence" value="ECO:0007669"/>
    <property type="project" value="TreeGrafter"/>
</dbReference>